<feature type="domain" description="DEAD-box RNA helicase Q" evidence="12">
    <location>
        <begin position="254"/>
        <end position="282"/>
    </location>
</feature>
<protein>
    <recommendedName>
        <fullName evidence="1">RNA helicase</fullName>
        <ecNumber evidence="1">3.6.4.13</ecNumber>
    </recommendedName>
</protein>
<dbReference type="Pfam" id="PF00271">
    <property type="entry name" value="Helicase_C"/>
    <property type="match status" value="1"/>
</dbReference>
<dbReference type="OrthoDB" id="196131at2759"/>
<dbReference type="PANTHER" id="PTHR47958">
    <property type="entry name" value="ATP-DEPENDENT RNA HELICASE DBP3"/>
    <property type="match status" value="1"/>
</dbReference>
<feature type="compositionally biased region" description="Low complexity" evidence="9">
    <location>
        <begin position="49"/>
        <end position="58"/>
    </location>
</feature>
<dbReference type="SMART" id="SM00487">
    <property type="entry name" value="DEXDc"/>
    <property type="match status" value="1"/>
</dbReference>
<dbReference type="GO" id="GO:0016787">
    <property type="term" value="F:hydrolase activity"/>
    <property type="evidence" value="ECO:0007669"/>
    <property type="project" value="UniProtKB-KW"/>
</dbReference>
<dbReference type="GO" id="GO:0003724">
    <property type="term" value="F:RNA helicase activity"/>
    <property type="evidence" value="ECO:0007669"/>
    <property type="project" value="UniProtKB-EC"/>
</dbReference>
<evidence type="ECO:0000313" key="13">
    <source>
        <dbReference type="EMBL" id="OEL28675.1"/>
    </source>
</evidence>
<feature type="domain" description="Helicase C-terminal" evidence="11">
    <location>
        <begin position="471"/>
        <end position="634"/>
    </location>
</feature>
<sequence length="652" mass="71992">MSKRPKVEGFSIPRPTSYSFERSQSVPRLYRPSDDPDLDDIAFHDDATTDAPTAAAVASKVEDEEEIDPLDAFMAEIQEEIRAPPPPPKPEVLRRADSDDDADDPVESFLRAKKDAGLTLAADAMRAGYDSDEEVYAAAKAVDAGMMEYDSDDNPIVLDKKKIEPIPALDHSTIEYDAFTKDFYEEKPSISGQVSMFGCFAWFEFGQGGQGFGFLCLTLPSKASGQGMSDQEVADYMKSLAIRVSGFDVPRPIKNFADCGFPVPLMSAIAKQAYEKPTTIQCQALPIVLSGRDVIGIAKTGSGKTAAFVLPMIVHIMDQPELEKEEGPIGVICAPTRELAHQIYLEAKKFAKPYNLRVAAVYGGVSKFDQFKELKAGCEIVVATPGRLIDLLKMKALKMFRATYLVLDEADRMFDLGFEPQIRSIVGQIRPDRQTLLFSATMPYKVERLAREILTDPIRVTVGQVGGANEDIKQVVNVLPSDAEKMPWLLEKLPGMIDDGDVLVFASKKARVDEIEKELNQRGFRIAALHGDKDQASRMETLQKFKSGTYHVLVATDVAARGLDIKSIKTVVNFDIAKEMDMHIHRIGRTGRAGDKDGTAYTLITQKEARFAGELVHSLIAAGQDVPNELMDLAMKVSYLIDEFLFMCCITK</sequence>
<dbReference type="FunFam" id="3.40.50.300:FF:000079">
    <property type="entry name" value="probable ATP-dependent RNA helicase DDX17"/>
    <property type="match status" value="1"/>
</dbReference>
<feature type="region of interest" description="Disordered" evidence="9">
    <location>
        <begin position="1"/>
        <end position="63"/>
    </location>
</feature>
<feature type="region of interest" description="Disordered" evidence="9">
    <location>
        <begin position="79"/>
        <end position="103"/>
    </location>
</feature>
<evidence type="ECO:0000256" key="8">
    <source>
        <dbReference type="RuleBase" id="RU000492"/>
    </source>
</evidence>
<evidence type="ECO:0000256" key="7">
    <source>
        <dbReference type="PROSITE-ProRule" id="PRU00552"/>
    </source>
</evidence>
<dbReference type="AlphaFoldDB" id="A0A1E5VU85"/>
<dbReference type="InterPro" id="IPR014014">
    <property type="entry name" value="RNA_helicase_DEAD_Q_motif"/>
</dbReference>
<dbReference type="GO" id="GO:0003723">
    <property type="term" value="F:RNA binding"/>
    <property type="evidence" value="ECO:0007669"/>
    <property type="project" value="UniProtKB-KW"/>
</dbReference>
<organism evidence="13 14">
    <name type="scientific">Dichanthelium oligosanthes</name>
    <dbReference type="NCBI Taxonomy" id="888268"/>
    <lineage>
        <taxon>Eukaryota</taxon>
        <taxon>Viridiplantae</taxon>
        <taxon>Streptophyta</taxon>
        <taxon>Embryophyta</taxon>
        <taxon>Tracheophyta</taxon>
        <taxon>Spermatophyta</taxon>
        <taxon>Magnoliopsida</taxon>
        <taxon>Liliopsida</taxon>
        <taxon>Poales</taxon>
        <taxon>Poaceae</taxon>
        <taxon>PACMAD clade</taxon>
        <taxon>Panicoideae</taxon>
        <taxon>Panicodae</taxon>
        <taxon>Paniceae</taxon>
        <taxon>Dichantheliinae</taxon>
        <taxon>Dichanthelium</taxon>
    </lineage>
</organism>
<feature type="short sequence motif" description="Q motif" evidence="7">
    <location>
        <begin position="254"/>
        <end position="282"/>
    </location>
</feature>
<dbReference type="PROSITE" id="PS00039">
    <property type="entry name" value="DEAD_ATP_HELICASE"/>
    <property type="match status" value="1"/>
</dbReference>
<keyword evidence="6" id="KW-0694">RNA-binding</keyword>
<dbReference type="Pfam" id="PF00270">
    <property type="entry name" value="DEAD"/>
    <property type="match status" value="1"/>
</dbReference>
<evidence type="ECO:0000256" key="6">
    <source>
        <dbReference type="ARBA" id="ARBA00022884"/>
    </source>
</evidence>
<evidence type="ECO:0000256" key="4">
    <source>
        <dbReference type="ARBA" id="ARBA00022806"/>
    </source>
</evidence>
<evidence type="ECO:0000256" key="1">
    <source>
        <dbReference type="ARBA" id="ARBA00012552"/>
    </source>
</evidence>
<evidence type="ECO:0000259" key="12">
    <source>
        <dbReference type="PROSITE" id="PS51195"/>
    </source>
</evidence>
<dbReference type="PROSITE" id="PS51194">
    <property type="entry name" value="HELICASE_CTER"/>
    <property type="match status" value="1"/>
</dbReference>
<keyword evidence="4 8" id="KW-0347">Helicase</keyword>
<evidence type="ECO:0000256" key="3">
    <source>
        <dbReference type="ARBA" id="ARBA00022801"/>
    </source>
</evidence>
<dbReference type="Proteomes" id="UP000095767">
    <property type="component" value="Unassembled WGS sequence"/>
</dbReference>
<dbReference type="EMBL" id="LWDX02029431">
    <property type="protein sequence ID" value="OEL28675.1"/>
    <property type="molecule type" value="Genomic_DNA"/>
</dbReference>
<dbReference type="CDD" id="cd18787">
    <property type="entry name" value="SF2_C_DEAD"/>
    <property type="match status" value="1"/>
</dbReference>
<dbReference type="SMART" id="SM00490">
    <property type="entry name" value="HELICc"/>
    <property type="match status" value="1"/>
</dbReference>
<keyword evidence="3 8" id="KW-0378">Hydrolase</keyword>
<dbReference type="InterPro" id="IPR027417">
    <property type="entry name" value="P-loop_NTPase"/>
</dbReference>
<comment type="caution">
    <text evidence="13">The sequence shown here is derived from an EMBL/GenBank/DDBJ whole genome shotgun (WGS) entry which is preliminary data.</text>
</comment>
<dbReference type="InterPro" id="IPR014001">
    <property type="entry name" value="Helicase_ATP-bd"/>
</dbReference>
<proteinExistence type="inferred from homology"/>
<evidence type="ECO:0000256" key="2">
    <source>
        <dbReference type="ARBA" id="ARBA00022741"/>
    </source>
</evidence>
<dbReference type="PROSITE" id="PS51192">
    <property type="entry name" value="HELICASE_ATP_BIND_1"/>
    <property type="match status" value="1"/>
</dbReference>
<reference evidence="13 14" key="1">
    <citation type="submission" date="2016-09" db="EMBL/GenBank/DDBJ databases">
        <title>The draft genome of Dichanthelium oligosanthes: A C3 panicoid grass species.</title>
        <authorList>
            <person name="Studer A.J."/>
            <person name="Schnable J.C."/>
            <person name="Brutnell T.P."/>
        </authorList>
    </citation>
    <scope>NUCLEOTIDE SEQUENCE [LARGE SCALE GENOMIC DNA]</scope>
    <source>
        <strain evidence="14">cv. Kellogg 1175</strain>
        <tissue evidence="13">Leaf</tissue>
    </source>
</reference>
<keyword evidence="14" id="KW-1185">Reference proteome</keyword>
<feature type="domain" description="Helicase ATP-binding" evidence="10">
    <location>
        <begin position="285"/>
        <end position="460"/>
    </location>
</feature>
<dbReference type="SUPFAM" id="SSF52540">
    <property type="entry name" value="P-loop containing nucleoside triphosphate hydrolases"/>
    <property type="match status" value="2"/>
</dbReference>
<dbReference type="InterPro" id="IPR001650">
    <property type="entry name" value="Helicase_C-like"/>
</dbReference>
<keyword evidence="2 8" id="KW-0547">Nucleotide-binding</keyword>
<evidence type="ECO:0000259" key="11">
    <source>
        <dbReference type="PROSITE" id="PS51194"/>
    </source>
</evidence>
<dbReference type="STRING" id="888268.A0A1E5VU85"/>
<keyword evidence="5 8" id="KW-0067">ATP-binding</keyword>
<evidence type="ECO:0000259" key="10">
    <source>
        <dbReference type="PROSITE" id="PS51192"/>
    </source>
</evidence>
<dbReference type="InterPro" id="IPR000629">
    <property type="entry name" value="RNA-helicase_DEAD-box_CS"/>
</dbReference>
<dbReference type="PROSITE" id="PS51195">
    <property type="entry name" value="Q_MOTIF"/>
    <property type="match status" value="1"/>
</dbReference>
<accession>A0A1E5VU85</accession>
<feature type="compositionally biased region" description="Polar residues" evidence="9">
    <location>
        <begin position="14"/>
        <end position="26"/>
    </location>
</feature>
<evidence type="ECO:0000256" key="9">
    <source>
        <dbReference type="SAM" id="MobiDB-lite"/>
    </source>
</evidence>
<name>A0A1E5VU85_9POAL</name>
<dbReference type="CDD" id="cd17952">
    <property type="entry name" value="DEADc_DDX42"/>
    <property type="match status" value="1"/>
</dbReference>
<comment type="similarity">
    <text evidence="8">Belongs to the DEAD box helicase family.</text>
</comment>
<dbReference type="Gene3D" id="3.40.50.300">
    <property type="entry name" value="P-loop containing nucleotide triphosphate hydrolases"/>
    <property type="match status" value="2"/>
</dbReference>
<evidence type="ECO:0000256" key="5">
    <source>
        <dbReference type="ARBA" id="ARBA00022840"/>
    </source>
</evidence>
<evidence type="ECO:0000313" key="14">
    <source>
        <dbReference type="Proteomes" id="UP000095767"/>
    </source>
</evidence>
<gene>
    <name evidence="13" type="ORF">BAE44_0010303</name>
</gene>
<dbReference type="GO" id="GO:0005524">
    <property type="term" value="F:ATP binding"/>
    <property type="evidence" value="ECO:0007669"/>
    <property type="project" value="UniProtKB-KW"/>
</dbReference>
<dbReference type="EC" id="3.6.4.13" evidence="1"/>
<dbReference type="InterPro" id="IPR011545">
    <property type="entry name" value="DEAD/DEAH_box_helicase_dom"/>
</dbReference>